<protein>
    <submittedName>
        <fullName evidence="2">J domain-containing protein required for chloroplast accumulation response 1</fullName>
    </submittedName>
</protein>
<dbReference type="GO" id="GO:0030276">
    <property type="term" value="F:clathrin binding"/>
    <property type="evidence" value="ECO:0007669"/>
    <property type="project" value="TreeGrafter"/>
</dbReference>
<dbReference type="PANTHER" id="PTHR23172:SF64">
    <property type="entry name" value="J DOMAIN-CONTAINING PROTEIN REQUIRED FOR CHLOROPLAST ACCUMULATION RESPONSE 1"/>
    <property type="match status" value="1"/>
</dbReference>
<evidence type="ECO:0000313" key="3">
    <source>
        <dbReference type="Proteomes" id="UP001180020"/>
    </source>
</evidence>
<dbReference type="Gene3D" id="1.10.287.110">
    <property type="entry name" value="DnaJ domain"/>
    <property type="match status" value="1"/>
</dbReference>
<feature type="compositionally biased region" description="Polar residues" evidence="1">
    <location>
        <begin position="199"/>
        <end position="210"/>
    </location>
</feature>
<accession>A0AAV9DIH4</accession>
<feature type="compositionally biased region" description="Basic and acidic residues" evidence="1">
    <location>
        <begin position="275"/>
        <end position="284"/>
    </location>
</feature>
<dbReference type="EMBL" id="JAUJYO010000013">
    <property type="protein sequence ID" value="KAK1300720.1"/>
    <property type="molecule type" value="Genomic_DNA"/>
</dbReference>
<sequence>MKARVSALPVTVLQAVNIPFPDDDDLKNECFSSGEDDINLAKTAERVVFQEQSLKNLETDVHSEEGIKSRLEQQAGKSYVQNDVNINKKVPVSPEENKPESKDPGSLFNADSDRKDVGEENITKQSGEKEGMPMSNNLTTNNSVDSIKVKKRTGRKAINVPPEVTRSAVQDVPLNSEGQMIGSMVKGKVKEFIKIFNPGTPSKSTHNVESLRQRSKRRDMGTFKVDDQAGVEVDKADKENEDSNGRRIRVDQNLKQADELHFDPISNVQKIDDSLSERNAEKNKSSAPCSESTPESFETTFGYFSDSHCEDFEGNFVVEHLSEEAENEQSQTNDDQQEIQIADAKIREWSKGKQGNIRSLLSTLQYVLWPKSGWKPVPLVDIIEDPSVKRVYQKALLCLHPDKLQQRGAALHQKYIAEKVFDILQEAWDQFSSVSL</sequence>
<feature type="region of interest" description="Disordered" evidence="1">
    <location>
        <begin position="60"/>
        <end position="145"/>
    </location>
</feature>
<feature type="compositionally biased region" description="Basic and acidic residues" evidence="1">
    <location>
        <begin position="111"/>
        <end position="131"/>
    </location>
</feature>
<gene>
    <name evidence="2" type="primary">JAC1</name>
    <name evidence="2" type="ORF">QJS10_CPB13g00560</name>
</gene>
<reference evidence="2" key="2">
    <citation type="submission" date="2023-06" db="EMBL/GenBank/DDBJ databases">
        <authorList>
            <person name="Ma L."/>
            <person name="Liu K.-W."/>
            <person name="Li Z."/>
            <person name="Hsiao Y.-Y."/>
            <person name="Qi Y."/>
            <person name="Fu T."/>
            <person name="Tang G."/>
            <person name="Zhang D."/>
            <person name="Sun W.-H."/>
            <person name="Liu D.-K."/>
            <person name="Li Y."/>
            <person name="Chen G.-Z."/>
            <person name="Liu X.-D."/>
            <person name="Liao X.-Y."/>
            <person name="Jiang Y.-T."/>
            <person name="Yu X."/>
            <person name="Hao Y."/>
            <person name="Huang J."/>
            <person name="Zhao X.-W."/>
            <person name="Ke S."/>
            <person name="Chen Y.-Y."/>
            <person name="Wu W.-L."/>
            <person name="Hsu J.-L."/>
            <person name="Lin Y.-F."/>
            <person name="Huang M.-D."/>
            <person name="Li C.-Y."/>
            <person name="Huang L."/>
            <person name="Wang Z.-W."/>
            <person name="Zhao X."/>
            <person name="Zhong W.-Y."/>
            <person name="Peng D.-H."/>
            <person name="Ahmad S."/>
            <person name="Lan S."/>
            <person name="Zhang J.-S."/>
            <person name="Tsai W.-C."/>
            <person name="Van De Peer Y."/>
            <person name="Liu Z.-J."/>
        </authorList>
    </citation>
    <scope>NUCLEOTIDE SEQUENCE</scope>
    <source>
        <strain evidence="2">CP</strain>
        <tissue evidence="2">Leaves</tissue>
    </source>
</reference>
<dbReference type="AlphaFoldDB" id="A0AAV9DIH4"/>
<organism evidence="2 3">
    <name type="scientific">Acorus calamus</name>
    <name type="common">Sweet flag</name>
    <dbReference type="NCBI Taxonomy" id="4465"/>
    <lineage>
        <taxon>Eukaryota</taxon>
        <taxon>Viridiplantae</taxon>
        <taxon>Streptophyta</taxon>
        <taxon>Embryophyta</taxon>
        <taxon>Tracheophyta</taxon>
        <taxon>Spermatophyta</taxon>
        <taxon>Magnoliopsida</taxon>
        <taxon>Liliopsida</taxon>
        <taxon>Acoraceae</taxon>
        <taxon>Acorus</taxon>
    </lineage>
</organism>
<feature type="compositionally biased region" description="Basic and acidic residues" evidence="1">
    <location>
        <begin position="60"/>
        <end position="71"/>
    </location>
</feature>
<evidence type="ECO:0000313" key="2">
    <source>
        <dbReference type="EMBL" id="KAK1300720.1"/>
    </source>
</evidence>
<dbReference type="SUPFAM" id="SSF46565">
    <property type="entry name" value="Chaperone J-domain"/>
    <property type="match status" value="1"/>
</dbReference>
<dbReference type="InterPro" id="IPR036869">
    <property type="entry name" value="J_dom_sf"/>
</dbReference>
<dbReference type="GO" id="GO:0072318">
    <property type="term" value="P:clathrin coat disassembly"/>
    <property type="evidence" value="ECO:0007669"/>
    <property type="project" value="TreeGrafter"/>
</dbReference>
<dbReference type="PANTHER" id="PTHR23172">
    <property type="entry name" value="AUXILIN/CYCLIN G-ASSOCIATED KINASE-RELATED"/>
    <property type="match status" value="1"/>
</dbReference>
<keyword evidence="3" id="KW-1185">Reference proteome</keyword>
<reference evidence="2" key="1">
    <citation type="journal article" date="2023" name="Nat. Commun.">
        <title>Diploid and tetraploid genomes of Acorus and the evolution of monocots.</title>
        <authorList>
            <person name="Ma L."/>
            <person name="Liu K.W."/>
            <person name="Li Z."/>
            <person name="Hsiao Y.Y."/>
            <person name="Qi Y."/>
            <person name="Fu T."/>
            <person name="Tang G.D."/>
            <person name="Zhang D."/>
            <person name="Sun W.H."/>
            <person name="Liu D.K."/>
            <person name="Li Y."/>
            <person name="Chen G.Z."/>
            <person name="Liu X.D."/>
            <person name="Liao X.Y."/>
            <person name="Jiang Y.T."/>
            <person name="Yu X."/>
            <person name="Hao Y."/>
            <person name="Huang J."/>
            <person name="Zhao X.W."/>
            <person name="Ke S."/>
            <person name="Chen Y.Y."/>
            <person name="Wu W.L."/>
            <person name="Hsu J.L."/>
            <person name="Lin Y.F."/>
            <person name="Huang M.D."/>
            <person name="Li C.Y."/>
            <person name="Huang L."/>
            <person name="Wang Z.W."/>
            <person name="Zhao X."/>
            <person name="Zhong W.Y."/>
            <person name="Peng D.H."/>
            <person name="Ahmad S."/>
            <person name="Lan S."/>
            <person name="Zhang J.S."/>
            <person name="Tsai W.C."/>
            <person name="Van de Peer Y."/>
            <person name="Liu Z.J."/>
        </authorList>
    </citation>
    <scope>NUCLEOTIDE SEQUENCE</scope>
    <source>
        <strain evidence="2">CP</strain>
    </source>
</reference>
<comment type="caution">
    <text evidence="2">The sequence shown here is derived from an EMBL/GenBank/DDBJ whole genome shotgun (WGS) entry which is preliminary data.</text>
</comment>
<dbReference type="FunFam" id="1.10.287.110:FF:000043">
    <property type="entry name" value="J-domain protein required for chloroplast accumulation response 1"/>
    <property type="match status" value="1"/>
</dbReference>
<feature type="region of interest" description="Disordered" evidence="1">
    <location>
        <begin position="197"/>
        <end position="224"/>
    </location>
</feature>
<feature type="compositionally biased region" description="Polar residues" evidence="1">
    <location>
        <begin position="285"/>
        <end position="295"/>
    </location>
</feature>
<dbReference type="GO" id="GO:0005737">
    <property type="term" value="C:cytoplasm"/>
    <property type="evidence" value="ECO:0007669"/>
    <property type="project" value="TreeGrafter"/>
</dbReference>
<feature type="region of interest" description="Disordered" evidence="1">
    <location>
        <begin position="275"/>
        <end position="295"/>
    </location>
</feature>
<dbReference type="Proteomes" id="UP001180020">
    <property type="component" value="Unassembled WGS sequence"/>
</dbReference>
<dbReference type="GO" id="GO:0031982">
    <property type="term" value="C:vesicle"/>
    <property type="evidence" value="ECO:0007669"/>
    <property type="project" value="TreeGrafter"/>
</dbReference>
<name>A0AAV9DIH4_ACOCL</name>
<feature type="compositionally biased region" description="Polar residues" evidence="1">
    <location>
        <begin position="75"/>
        <end position="85"/>
    </location>
</feature>
<feature type="compositionally biased region" description="Polar residues" evidence="1">
    <location>
        <begin position="134"/>
        <end position="145"/>
    </location>
</feature>
<dbReference type="GO" id="GO:0072583">
    <property type="term" value="P:clathrin-dependent endocytosis"/>
    <property type="evidence" value="ECO:0007669"/>
    <property type="project" value="TreeGrafter"/>
</dbReference>
<evidence type="ECO:0000256" key="1">
    <source>
        <dbReference type="SAM" id="MobiDB-lite"/>
    </source>
</evidence>
<proteinExistence type="predicted"/>